<keyword evidence="2" id="KW-1185">Reference proteome</keyword>
<name>A0A5C3NQ70_9APHY</name>
<dbReference type="EMBL" id="ML212021">
    <property type="protein sequence ID" value="TFK79475.1"/>
    <property type="molecule type" value="Genomic_DNA"/>
</dbReference>
<dbReference type="Proteomes" id="UP000308197">
    <property type="component" value="Unassembled WGS sequence"/>
</dbReference>
<sequence>MWNGDLSKVAALVANCDFGRVSATIAIYGTGDCRSGSGRVVRSLAALHSTSTLLPPRLATGLSHSPPCSLSTPPASRVHMPVIPSAPVHTCPPAIEAALPSCLSCPTLLMPASVSLARPSAFSFPLIATLSPPPCIRIADTSLETRSIQSFICVLVSVYASQCLEHTQHSHAKRVRLALSSSLCLPQPFQLPHSRIPLCGFRDAQAATCPPSRPLHPDTRTARTIVSTE</sequence>
<evidence type="ECO:0000313" key="1">
    <source>
        <dbReference type="EMBL" id="TFK79475.1"/>
    </source>
</evidence>
<gene>
    <name evidence="1" type="ORF">K466DRAFT_15321</name>
</gene>
<dbReference type="AlphaFoldDB" id="A0A5C3NQ70"/>
<protein>
    <submittedName>
        <fullName evidence="1">Uncharacterized protein</fullName>
    </submittedName>
</protein>
<proteinExistence type="predicted"/>
<evidence type="ECO:0000313" key="2">
    <source>
        <dbReference type="Proteomes" id="UP000308197"/>
    </source>
</evidence>
<organism evidence="1 2">
    <name type="scientific">Polyporus arcularius HHB13444</name>
    <dbReference type="NCBI Taxonomy" id="1314778"/>
    <lineage>
        <taxon>Eukaryota</taxon>
        <taxon>Fungi</taxon>
        <taxon>Dikarya</taxon>
        <taxon>Basidiomycota</taxon>
        <taxon>Agaricomycotina</taxon>
        <taxon>Agaricomycetes</taxon>
        <taxon>Polyporales</taxon>
        <taxon>Polyporaceae</taxon>
        <taxon>Polyporus</taxon>
    </lineage>
</organism>
<reference evidence="1 2" key="1">
    <citation type="journal article" date="2019" name="Nat. Ecol. Evol.">
        <title>Megaphylogeny resolves global patterns of mushroom evolution.</title>
        <authorList>
            <person name="Varga T."/>
            <person name="Krizsan K."/>
            <person name="Foldi C."/>
            <person name="Dima B."/>
            <person name="Sanchez-Garcia M."/>
            <person name="Sanchez-Ramirez S."/>
            <person name="Szollosi G.J."/>
            <person name="Szarkandi J.G."/>
            <person name="Papp V."/>
            <person name="Albert L."/>
            <person name="Andreopoulos W."/>
            <person name="Angelini C."/>
            <person name="Antonin V."/>
            <person name="Barry K.W."/>
            <person name="Bougher N.L."/>
            <person name="Buchanan P."/>
            <person name="Buyck B."/>
            <person name="Bense V."/>
            <person name="Catcheside P."/>
            <person name="Chovatia M."/>
            <person name="Cooper J."/>
            <person name="Damon W."/>
            <person name="Desjardin D."/>
            <person name="Finy P."/>
            <person name="Geml J."/>
            <person name="Haridas S."/>
            <person name="Hughes K."/>
            <person name="Justo A."/>
            <person name="Karasinski D."/>
            <person name="Kautmanova I."/>
            <person name="Kiss B."/>
            <person name="Kocsube S."/>
            <person name="Kotiranta H."/>
            <person name="LaButti K.M."/>
            <person name="Lechner B.E."/>
            <person name="Liimatainen K."/>
            <person name="Lipzen A."/>
            <person name="Lukacs Z."/>
            <person name="Mihaltcheva S."/>
            <person name="Morgado L.N."/>
            <person name="Niskanen T."/>
            <person name="Noordeloos M.E."/>
            <person name="Ohm R.A."/>
            <person name="Ortiz-Santana B."/>
            <person name="Ovrebo C."/>
            <person name="Racz N."/>
            <person name="Riley R."/>
            <person name="Savchenko A."/>
            <person name="Shiryaev A."/>
            <person name="Soop K."/>
            <person name="Spirin V."/>
            <person name="Szebenyi C."/>
            <person name="Tomsovsky M."/>
            <person name="Tulloss R.E."/>
            <person name="Uehling J."/>
            <person name="Grigoriev I.V."/>
            <person name="Vagvolgyi C."/>
            <person name="Papp T."/>
            <person name="Martin F.M."/>
            <person name="Miettinen O."/>
            <person name="Hibbett D.S."/>
            <person name="Nagy L.G."/>
        </authorList>
    </citation>
    <scope>NUCLEOTIDE SEQUENCE [LARGE SCALE GENOMIC DNA]</scope>
    <source>
        <strain evidence="1 2">HHB13444</strain>
    </source>
</reference>
<dbReference type="InParanoid" id="A0A5C3NQ70"/>
<accession>A0A5C3NQ70</accession>